<organism evidence="6 7">
    <name type="scientific">Aminipila terrae</name>
    <dbReference type="NCBI Taxonomy" id="2697030"/>
    <lineage>
        <taxon>Bacteria</taxon>
        <taxon>Bacillati</taxon>
        <taxon>Bacillota</taxon>
        <taxon>Clostridia</taxon>
        <taxon>Peptostreptococcales</taxon>
        <taxon>Anaerovoracaceae</taxon>
        <taxon>Aminipila</taxon>
    </lineage>
</organism>
<proteinExistence type="predicted"/>
<keyword evidence="1 3" id="KW-0556">Organic radical</keyword>
<keyword evidence="7" id="KW-1185">Reference proteome</keyword>
<evidence type="ECO:0000313" key="6">
    <source>
        <dbReference type="EMBL" id="QHI72155.1"/>
    </source>
</evidence>
<accession>A0A6P1MMC5</accession>
<dbReference type="RefSeq" id="WP_162361925.1">
    <property type="nucleotide sequence ID" value="NZ_CP047591.1"/>
</dbReference>
<dbReference type="Proteomes" id="UP000463883">
    <property type="component" value="Chromosome"/>
</dbReference>
<dbReference type="NCBIfam" id="TIGR01774">
    <property type="entry name" value="PFL2-3"/>
    <property type="match status" value="1"/>
</dbReference>
<feature type="domain" description="Glycine radical" evidence="4">
    <location>
        <begin position="667"/>
        <end position="788"/>
    </location>
</feature>
<feature type="domain" description="PFL" evidence="5">
    <location>
        <begin position="4"/>
        <end position="660"/>
    </location>
</feature>
<dbReference type="InterPro" id="IPR001150">
    <property type="entry name" value="Gly_radical"/>
</dbReference>
<keyword evidence="6" id="KW-0808">Transferase</keyword>
<evidence type="ECO:0000259" key="4">
    <source>
        <dbReference type="PROSITE" id="PS51149"/>
    </source>
</evidence>
<feature type="modified residue" description="Glycine radical" evidence="3">
    <location>
        <position position="763"/>
    </location>
</feature>
<evidence type="ECO:0000259" key="5">
    <source>
        <dbReference type="PROSITE" id="PS51554"/>
    </source>
</evidence>
<name>A0A6P1MMC5_9FIRM</name>
<dbReference type="PANTHER" id="PTHR43641:SF2">
    <property type="entry name" value="DEHYDRATASE YBIW-RELATED"/>
    <property type="match status" value="1"/>
</dbReference>
<dbReference type="SUPFAM" id="SSF51998">
    <property type="entry name" value="PFL-like glycyl radical enzymes"/>
    <property type="match status" value="1"/>
</dbReference>
<dbReference type="AlphaFoldDB" id="A0A6P1MMC5"/>
<dbReference type="PROSITE" id="PS51149">
    <property type="entry name" value="GLY_RADICAL_2"/>
    <property type="match status" value="1"/>
</dbReference>
<evidence type="ECO:0000313" key="7">
    <source>
        <dbReference type="Proteomes" id="UP000463883"/>
    </source>
</evidence>
<reference evidence="6 7" key="1">
    <citation type="submission" date="2020-01" db="EMBL/GenBank/DDBJ databases">
        <title>Genomic analysis of Aminipila sp. CBA3637.</title>
        <authorList>
            <person name="Kim Y.B."/>
            <person name="Roh S.W."/>
        </authorList>
    </citation>
    <scope>NUCLEOTIDE SEQUENCE [LARGE SCALE GENOMIC DNA]</scope>
    <source>
        <strain evidence="6 7">CBA3637</strain>
    </source>
</reference>
<protein>
    <submittedName>
        <fullName evidence="6">Formate C-acetyltransferase/glycerol dehydratase family glycyl radical enzyme</fullName>
    </submittedName>
</protein>
<dbReference type="KEGG" id="amic:Ami3637_06840"/>
<dbReference type="Gene3D" id="3.20.70.20">
    <property type="match status" value="1"/>
</dbReference>
<dbReference type="PROSITE" id="PS51554">
    <property type="entry name" value="PFL"/>
    <property type="match status" value="1"/>
</dbReference>
<evidence type="ECO:0000256" key="2">
    <source>
        <dbReference type="ARBA" id="ARBA00023239"/>
    </source>
</evidence>
<dbReference type="PANTHER" id="PTHR43641">
    <property type="entry name" value="FORMATE ACETYLTRANSFERASE 3-RELATED"/>
    <property type="match status" value="1"/>
</dbReference>
<dbReference type="InterPro" id="IPR051215">
    <property type="entry name" value="GRE"/>
</dbReference>
<evidence type="ECO:0000256" key="3">
    <source>
        <dbReference type="PROSITE-ProRule" id="PRU00493"/>
    </source>
</evidence>
<keyword evidence="2" id="KW-0456">Lyase</keyword>
<sequence length="795" mass="88269">MVTERVKMLKEKLLSFQPEIDLEPARILTEGFKEAAGLPVVLCKAHAFRKQCAEKSVFINEGELIIGSCGSKTRTGIISADGSWAVLAEELDTISTRPCDPFILRDQDRKTFLEIIQPYWLGRSTREMWKRQIPDDVKRLQDNGAILVDSKGSRGFGEVTAGYKWLLEAGVKGILQVIKERKAKLDTAIPGDYEKQVYLQALETVAEGLVILANRHADLAETQAAKERDAKRKKELETIAAICRNVPENPATNFWEALQAICFYQNCLIMEQNAASYNPGRLDQYLWPYYKNDIDSGRMTSDQAQELLDCLWIKFSEPCFFTDESTAGFSAGYPMFQNVSVGGVNTNGDDAVNELSYLILQATMDVQLYQPSLSVRYSMAKNSDHFLRKVVDLISLGTGFPAFFNDETGIQMIQNKGIPLREALDWNPCGCVETNLEGRLRGVTDMTEINLGSVIELAMTDGKSRKTGHFISEHTGDPKTFTSYEEFEAAVKKQAAYLIRRCITSSHIIDDICCLHRPVPVLSFTFKECIENCKDYSTGGAKYNIGNGTILIGVADLINSMAAVRQLIFEDKTVIMEVLCQALANNFEGYESVQELCLKVPKYGNDNPKVDDIAGEMFTFLADEIEGYSSKFGKMTPGILPVTGNIAFGKEVGALPSGRLAWKPLADGLSPSGGTDVEGPTAVLKSVSKIPHARFVQGTLLNLKVEPELVETDKGKAQVMALLKSMCTLGIHHVQFNVISREKLLLAQKYPEEYKGLLIRVAGYTAYFVELDKEVQDDIISRTTQKGIMGCQCQN</sequence>
<dbReference type="GO" id="GO:0016740">
    <property type="term" value="F:transferase activity"/>
    <property type="evidence" value="ECO:0007669"/>
    <property type="project" value="UniProtKB-KW"/>
</dbReference>
<dbReference type="EMBL" id="CP047591">
    <property type="protein sequence ID" value="QHI72155.1"/>
    <property type="molecule type" value="Genomic_DNA"/>
</dbReference>
<dbReference type="InterPro" id="IPR010098">
    <property type="entry name" value="PFL2/GDeHydtase_fam"/>
</dbReference>
<dbReference type="InterPro" id="IPR004184">
    <property type="entry name" value="PFL_dom"/>
</dbReference>
<dbReference type="Pfam" id="PF02901">
    <property type="entry name" value="PFL-like"/>
    <property type="match status" value="1"/>
</dbReference>
<dbReference type="GO" id="GO:0016829">
    <property type="term" value="F:lyase activity"/>
    <property type="evidence" value="ECO:0007669"/>
    <property type="project" value="UniProtKB-KW"/>
</dbReference>
<dbReference type="Pfam" id="PF01228">
    <property type="entry name" value="Gly_radical"/>
    <property type="match status" value="1"/>
</dbReference>
<evidence type="ECO:0000256" key="1">
    <source>
        <dbReference type="ARBA" id="ARBA00022818"/>
    </source>
</evidence>
<gene>
    <name evidence="6" type="ORF">Ami3637_06840</name>
</gene>
<dbReference type="GO" id="GO:0005829">
    <property type="term" value="C:cytosol"/>
    <property type="evidence" value="ECO:0007669"/>
    <property type="project" value="TreeGrafter"/>
</dbReference>